<organism evidence="1 2">
    <name type="scientific">Magallana gigas</name>
    <name type="common">Pacific oyster</name>
    <name type="synonym">Crassostrea gigas</name>
    <dbReference type="NCBI Taxonomy" id="29159"/>
    <lineage>
        <taxon>Eukaryota</taxon>
        <taxon>Metazoa</taxon>
        <taxon>Spiralia</taxon>
        <taxon>Lophotrochozoa</taxon>
        <taxon>Mollusca</taxon>
        <taxon>Bivalvia</taxon>
        <taxon>Autobranchia</taxon>
        <taxon>Pteriomorphia</taxon>
        <taxon>Ostreida</taxon>
        <taxon>Ostreoidea</taxon>
        <taxon>Ostreidae</taxon>
        <taxon>Magallana</taxon>
    </lineage>
</organism>
<evidence type="ECO:0000313" key="2">
    <source>
        <dbReference type="Proteomes" id="UP000005408"/>
    </source>
</evidence>
<reference evidence="1" key="1">
    <citation type="submission" date="2022-08" db="UniProtKB">
        <authorList>
            <consortium name="EnsemblMetazoa"/>
        </authorList>
    </citation>
    <scope>IDENTIFICATION</scope>
    <source>
        <strain evidence="1">05x7-T-G4-1.051#20</strain>
    </source>
</reference>
<accession>A0A8W8LZ58</accession>
<keyword evidence="2" id="KW-1185">Reference proteome</keyword>
<evidence type="ECO:0000313" key="1">
    <source>
        <dbReference type="EnsemblMetazoa" id="G29797.3:cds"/>
    </source>
</evidence>
<protein>
    <recommendedName>
        <fullName evidence="3">CUB domain-containing protein</fullName>
    </recommendedName>
</protein>
<sequence>MTTHSNVTSPNGYPMTLHPSPQEAACPPIIDNKFSSPPPSYDSMMESSTSHVKDEFGENCSSYINDLDTDDEMYVEYKGKPVSFFCDNFKFRGGGDDIFDEYSVCVTPLYFNDSDCAVKLNFKTSYWGVTKLNITCTENKSAKYCGAQKEMIYIEFKNRNDKETNGAKFKLKITAKKDYDYNRPNSSAIPSGAIIGGLFGSLFLITVCSDIVCRCLGIRKPSKGRVRTCNPTEGNLAQAFPGATSMAYVDNIAEKEKIIIPSKNGLFVTPEGGWFKQRRTFHVVKGKEAENTSLREERIANIMKKIRDQKKACAQPQKRKIESTFSSYEKYTRNRNPRIRVGWRHFKNDTGSFKQVFYKDGGGVREVPLPSLDIDIRAVIHHSKEVIFPTGECKYGDVNQMELSLGDYAGKILKNFDIQGDDNQSQTEKIAYGIISMTCV</sequence>
<dbReference type="EnsemblMetazoa" id="G29797.3">
    <property type="protein sequence ID" value="G29797.3:cds"/>
    <property type="gene ID" value="G29797"/>
</dbReference>
<dbReference type="Proteomes" id="UP000005408">
    <property type="component" value="Unassembled WGS sequence"/>
</dbReference>
<evidence type="ECO:0008006" key="3">
    <source>
        <dbReference type="Google" id="ProtNLM"/>
    </source>
</evidence>
<name>A0A8W8LZ58_MAGGI</name>
<proteinExistence type="predicted"/>
<dbReference type="AlphaFoldDB" id="A0A8W8LZ58"/>